<evidence type="ECO:0000313" key="1">
    <source>
        <dbReference type="EMBL" id="KAH7915376.1"/>
    </source>
</evidence>
<reference evidence="1" key="1">
    <citation type="journal article" date="2021" name="New Phytol.">
        <title>Evolutionary innovations through gain and loss of genes in the ectomycorrhizal Boletales.</title>
        <authorList>
            <person name="Wu G."/>
            <person name="Miyauchi S."/>
            <person name="Morin E."/>
            <person name="Kuo A."/>
            <person name="Drula E."/>
            <person name="Varga T."/>
            <person name="Kohler A."/>
            <person name="Feng B."/>
            <person name="Cao Y."/>
            <person name="Lipzen A."/>
            <person name="Daum C."/>
            <person name="Hundley H."/>
            <person name="Pangilinan J."/>
            <person name="Johnson J."/>
            <person name="Barry K."/>
            <person name="LaButti K."/>
            <person name="Ng V."/>
            <person name="Ahrendt S."/>
            <person name="Min B."/>
            <person name="Choi I.G."/>
            <person name="Park H."/>
            <person name="Plett J.M."/>
            <person name="Magnuson J."/>
            <person name="Spatafora J.W."/>
            <person name="Nagy L.G."/>
            <person name="Henrissat B."/>
            <person name="Grigoriev I.V."/>
            <person name="Yang Z.L."/>
            <person name="Xu J."/>
            <person name="Martin F.M."/>
        </authorList>
    </citation>
    <scope>NUCLEOTIDE SEQUENCE</scope>
    <source>
        <strain evidence="1">ATCC 28755</strain>
    </source>
</reference>
<evidence type="ECO:0000313" key="2">
    <source>
        <dbReference type="Proteomes" id="UP000790377"/>
    </source>
</evidence>
<dbReference type="EMBL" id="MU267601">
    <property type="protein sequence ID" value="KAH7915376.1"/>
    <property type="molecule type" value="Genomic_DNA"/>
</dbReference>
<name>A0ACB8AQY6_9AGAM</name>
<organism evidence="1 2">
    <name type="scientific">Hygrophoropsis aurantiaca</name>
    <dbReference type="NCBI Taxonomy" id="72124"/>
    <lineage>
        <taxon>Eukaryota</taxon>
        <taxon>Fungi</taxon>
        <taxon>Dikarya</taxon>
        <taxon>Basidiomycota</taxon>
        <taxon>Agaricomycotina</taxon>
        <taxon>Agaricomycetes</taxon>
        <taxon>Agaricomycetidae</taxon>
        <taxon>Boletales</taxon>
        <taxon>Coniophorineae</taxon>
        <taxon>Hygrophoropsidaceae</taxon>
        <taxon>Hygrophoropsis</taxon>
    </lineage>
</organism>
<gene>
    <name evidence="1" type="ORF">BJ138DRAFT_1141973</name>
</gene>
<accession>A0ACB8AQY6</accession>
<dbReference type="Proteomes" id="UP000790377">
    <property type="component" value="Unassembled WGS sequence"/>
</dbReference>
<keyword evidence="2" id="KW-1185">Reference proteome</keyword>
<sequence length="1166" mass="128384">MSAIESQVSPEKSIPVEITVDNITDTFSKVLIQPDHPEDSTGNIHNHRNDHKNRPLVIYSRPQLLYLHKSPLVKLPPGMPALKDWFGAESEMTGSKKDADVQPSPNNARDRRFRRDAEDGEAPSRPTFRGTTITQPSQMGNFKHQSIRAADRDRDKEADRDQERETRVKEGQERLRHLSDKYDRDRRALSSGTALRGKDRDLAPHLPTGTSSRITSQSQTTAARQTDVRDHSKRKEGEISEDWRRGSEPARAGRGDRPDNLRRDREDRERPRSRVRDSSRSRRESSVPRREGDRDRREDSARDGYSHRRDKDDVALRERDRDGDKDSEADDPRRWRDDGKRDERVAARRDREHREKDRDIRDRPRDRVAQAPAWESNDRQDRRWAGAEDRDGRTKRNAGRDRRIGGDDTKDDRREREREKEPAWMDTYIPGDSNNGFHGASKTDGDLDGIQAFKKELKDKELKEQAALDSTTQRSEEPKPKDAASGTSDSPLDEIQLFKLMMKREEEKKRVDQPFNGQSIAFQASGSNVVEGTSDVEGSVSLKDLVSRRTPRPNSSLHPSTTPSPNVVEVSTHSQPDTPNTLLSIFSSSPSPNPNVPRLADLDISSEKSKASGSRFFPHPVASDLPAPQPTMKPSMDAIAESSHVSTLNNPPSGSRLLAFASRLPPNADNSRLKTPPANSVQHKNSMTNVGVMQNGNNPMFHHNDNPPSALSPNPDGLRPQGLSPLDEVRDRGAIASPSEVFRRGSAVSSGDRTSFYMEQLIPNDMSHGVSPNNLHGVLYEPAGSGVAAAKGSRFAKFFDGRGRDSPVVNKASGGGVGHPASRQELSNFTGMPGGNPDARAMEDIFAMLSNSAHGQRINPIELAAAEAAHLNAPSNTLQALQNTQFQHHHQHVQNNGRMDALYDSRLDDRNFVPDGMVPGLRSVPPPRSRQNSAMFTDGSDEVPFNGPRVQSQMYSGPVPSMYPPQGMGRNGGIAAQPPHYRGGPSPNPLQGPAQRLPPGLANLGGRPPHEPAQFISPGMGLPSSGLHGLPHGNGPAPQNFNNFPQSNIGFGGGPQMRGPHPNAHQLQNVLGHNALQGPGHYGNLNAAQAQLLGINGGIPNGLRGPGGGYGQQGPQMQLPIHAMRQQQQQLPPHLASLHYQQQGLPGANNQPAHDLMALLMSGRRD</sequence>
<proteinExistence type="predicted"/>
<comment type="caution">
    <text evidence="1">The sequence shown here is derived from an EMBL/GenBank/DDBJ whole genome shotgun (WGS) entry which is preliminary data.</text>
</comment>
<protein>
    <submittedName>
        <fullName evidence="1">Uncharacterized protein</fullName>
    </submittedName>
</protein>